<evidence type="ECO:0000313" key="3">
    <source>
        <dbReference type="EMBL" id="BBL80602.1"/>
    </source>
</evidence>
<sequence>MLNRFPQRVLLATDGAAGAALALHAAAEICTRADSELHLVHVWRTLESGPDTELRRQEACWLLRREILAAEAALGGEVKGYLREGMPAEEISALARELEAGLIVMGSRDLGPMERLVMGSVSEGVVNQAPCPVLVVRGGAWPPSRVVVGDDSSEGARRAGELAARIAVLLGATLQLVRAYPVVLDISEAARLSESIAVPLRVAMSRHEAALLGRARALEGVLGYRPRIRVMEGEAASVILATAEEGDGGPALIAVGRRGLGELDRLRLGSVSTKILRLSRGPVLICPA</sequence>
<dbReference type="InterPro" id="IPR006015">
    <property type="entry name" value="Universal_stress_UspA"/>
</dbReference>
<evidence type="ECO:0000256" key="1">
    <source>
        <dbReference type="ARBA" id="ARBA00008791"/>
    </source>
</evidence>
<dbReference type="Proteomes" id="UP000318065">
    <property type="component" value="Chromosome"/>
</dbReference>
<comment type="similarity">
    <text evidence="1">Belongs to the universal stress protein A family.</text>
</comment>
<dbReference type="SUPFAM" id="SSF52402">
    <property type="entry name" value="Adenine nucleotide alpha hydrolases-like"/>
    <property type="match status" value="2"/>
</dbReference>
<accession>A0A510HKV7</accession>
<dbReference type="AlphaFoldDB" id="A0A510HKV7"/>
<dbReference type="EMBL" id="AP019791">
    <property type="protein sequence ID" value="BBL80602.1"/>
    <property type="molecule type" value="Genomic_DNA"/>
</dbReference>
<dbReference type="Pfam" id="PF00582">
    <property type="entry name" value="Usp"/>
    <property type="match status" value="2"/>
</dbReference>
<evidence type="ECO:0000259" key="2">
    <source>
        <dbReference type="Pfam" id="PF00582"/>
    </source>
</evidence>
<feature type="domain" description="UspA" evidence="2">
    <location>
        <begin position="145"/>
        <end position="287"/>
    </location>
</feature>
<gene>
    <name evidence="3" type="ORF">RxyAA322_24560</name>
</gene>
<dbReference type="InterPro" id="IPR006016">
    <property type="entry name" value="UspA"/>
</dbReference>
<feature type="domain" description="UspA" evidence="2">
    <location>
        <begin position="7"/>
        <end position="137"/>
    </location>
</feature>
<dbReference type="InterPro" id="IPR014729">
    <property type="entry name" value="Rossmann-like_a/b/a_fold"/>
</dbReference>
<dbReference type="Gene3D" id="3.40.50.620">
    <property type="entry name" value="HUPs"/>
    <property type="match status" value="1"/>
</dbReference>
<dbReference type="PANTHER" id="PTHR46268:SF6">
    <property type="entry name" value="UNIVERSAL STRESS PROTEIN UP12"/>
    <property type="match status" value="1"/>
</dbReference>
<reference evidence="3" key="1">
    <citation type="journal article" date="2019" name="Microbiol. Resour. Announc.">
        <title>Complete Genome Sequence of Rubrobacter xylanophilus Strain AA3-22, Isolated from Arima Onsen in Japan.</title>
        <authorList>
            <person name="Tomariguchi N."/>
            <person name="Miyazaki K."/>
        </authorList>
    </citation>
    <scope>NUCLEOTIDE SEQUENCE [LARGE SCALE GENOMIC DNA]</scope>
    <source>
        <strain evidence="3">AA3-22</strain>
    </source>
</reference>
<dbReference type="PANTHER" id="PTHR46268">
    <property type="entry name" value="STRESS RESPONSE PROTEIN NHAX"/>
    <property type="match status" value="1"/>
</dbReference>
<dbReference type="Gene3D" id="3.40.50.12370">
    <property type="match status" value="1"/>
</dbReference>
<organism evidence="3 4">
    <name type="scientific">Rubrobacter xylanophilus</name>
    <dbReference type="NCBI Taxonomy" id="49319"/>
    <lineage>
        <taxon>Bacteria</taxon>
        <taxon>Bacillati</taxon>
        <taxon>Actinomycetota</taxon>
        <taxon>Rubrobacteria</taxon>
        <taxon>Rubrobacterales</taxon>
        <taxon>Rubrobacteraceae</taxon>
        <taxon>Rubrobacter</taxon>
    </lineage>
</organism>
<dbReference type="PRINTS" id="PR01438">
    <property type="entry name" value="UNVRSLSTRESS"/>
</dbReference>
<dbReference type="RefSeq" id="WP_143528591.1">
    <property type="nucleotide sequence ID" value="NZ_AP019791.1"/>
</dbReference>
<name>A0A510HKV7_9ACTN</name>
<proteinExistence type="inferred from homology"/>
<keyword evidence="4" id="KW-1185">Reference proteome</keyword>
<dbReference type="OrthoDB" id="6368426at2"/>
<protein>
    <submittedName>
        <fullName evidence="3">Universal stress protein</fullName>
    </submittedName>
</protein>
<dbReference type="CDD" id="cd00293">
    <property type="entry name" value="USP-like"/>
    <property type="match status" value="2"/>
</dbReference>
<evidence type="ECO:0000313" key="4">
    <source>
        <dbReference type="Proteomes" id="UP000318065"/>
    </source>
</evidence>